<protein>
    <submittedName>
        <fullName evidence="1">Uncharacterized protein</fullName>
    </submittedName>
</protein>
<proteinExistence type="predicted"/>
<accession>A0A218MNC2</accession>
<sequence length="102" mass="12408">MDKFVYESKCYFKIIPFDDALWKLVFKNLREKLGIEQINLLPTATTRANFDTYYDVYVDWALIDEHGIEKVTEMVKEKLDEKMRKEFERMFKYSICEKEDTK</sequence>
<dbReference type="EMBL" id="KY052855">
    <property type="protein sequence ID" value="ASF00773.1"/>
    <property type="molecule type" value="Genomic_DNA"/>
</dbReference>
<reference evidence="1" key="1">
    <citation type="submission" date="2016-10" db="EMBL/GenBank/DDBJ databases">
        <authorList>
            <person name="Varghese N."/>
        </authorList>
    </citation>
    <scope>NUCLEOTIDE SEQUENCE</scope>
</reference>
<organism evidence="1">
    <name type="scientific">uncultured virus</name>
    <dbReference type="NCBI Taxonomy" id="340016"/>
    <lineage>
        <taxon>Viruses</taxon>
        <taxon>environmental samples</taxon>
    </lineage>
</organism>
<reference evidence="1" key="2">
    <citation type="journal article" date="2017" name="Nat. Commun.">
        <title>Single-virus genomics reveals hidden cosmopolitan and abundant viruses.</title>
        <authorList>
            <person name="Martinez-Hernandez F."/>
            <person name="Fornas O."/>
            <person name="Lluesma Gomez M."/>
            <person name="Bolduc B."/>
            <person name="de la Cruz Pena M.J."/>
            <person name="Martinez J.M."/>
            <person name="Anton J."/>
            <person name="Gasol J.M."/>
            <person name="Rosselli R."/>
            <person name="Rodriguez-Valera F."/>
            <person name="Sullivan M.B."/>
            <person name="Acinas S.G."/>
            <person name="Martinez-Garcia M."/>
        </authorList>
    </citation>
    <scope>NUCLEOTIDE SEQUENCE</scope>
</reference>
<evidence type="ECO:0000313" key="1">
    <source>
        <dbReference type="EMBL" id="ASF00773.1"/>
    </source>
</evidence>
<name>A0A218MNC2_9VIRU</name>